<dbReference type="Pfam" id="PF07811">
    <property type="entry name" value="TadE"/>
    <property type="match status" value="1"/>
</dbReference>
<evidence type="ECO:0000256" key="1">
    <source>
        <dbReference type="SAM" id="Phobius"/>
    </source>
</evidence>
<dbReference type="AlphaFoldDB" id="A0A7T5R3X5"/>
<keyword evidence="1" id="KW-0812">Transmembrane</keyword>
<feature type="domain" description="TadE-like" evidence="2">
    <location>
        <begin position="20"/>
        <end position="58"/>
    </location>
</feature>
<evidence type="ECO:0000313" key="3">
    <source>
        <dbReference type="EMBL" id="QQG36969.1"/>
    </source>
</evidence>
<dbReference type="InterPro" id="IPR012495">
    <property type="entry name" value="TadE-like_dom"/>
</dbReference>
<evidence type="ECO:0000313" key="4">
    <source>
        <dbReference type="Proteomes" id="UP000595362"/>
    </source>
</evidence>
<feature type="transmembrane region" description="Helical" evidence="1">
    <location>
        <begin position="21"/>
        <end position="41"/>
    </location>
</feature>
<dbReference type="Proteomes" id="UP000595362">
    <property type="component" value="Chromosome"/>
</dbReference>
<keyword evidence="1" id="KW-0472">Membrane</keyword>
<dbReference type="EMBL" id="CP066681">
    <property type="protein sequence ID" value="QQG36969.1"/>
    <property type="molecule type" value="Genomic_DNA"/>
</dbReference>
<evidence type="ECO:0000259" key="2">
    <source>
        <dbReference type="Pfam" id="PF07811"/>
    </source>
</evidence>
<reference evidence="3 4" key="1">
    <citation type="submission" date="2020-07" db="EMBL/GenBank/DDBJ databases">
        <title>Huge and variable diversity of episymbiotic CPR bacteria and DPANN archaea in groundwater ecosystems.</title>
        <authorList>
            <person name="He C.Y."/>
            <person name="Keren R."/>
            <person name="Whittaker M."/>
            <person name="Farag I.F."/>
            <person name="Doudna J."/>
            <person name="Cate J.H.D."/>
            <person name="Banfield J.F."/>
        </authorList>
    </citation>
    <scope>NUCLEOTIDE SEQUENCE [LARGE SCALE GENOMIC DNA]</scope>
    <source>
        <strain evidence="3">NC_groundwater_70_Ag_B-0.1um_54_66</strain>
    </source>
</reference>
<proteinExistence type="predicted"/>
<gene>
    <name evidence="3" type="ORF">HYS17_04150</name>
</gene>
<organism evidence="3 4">
    <name type="scientific">Micavibrio aeruginosavorus</name>
    <dbReference type="NCBI Taxonomy" id="349221"/>
    <lineage>
        <taxon>Bacteria</taxon>
        <taxon>Pseudomonadati</taxon>
        <taxon>Bdellovibrionota</taxon>
        <taxon>Bdellovibrionia</taxon>
        <taxon>Bdellovibrionales</taxon>
        <taxon>Pseudobdellovibrionaceae</taxon>
        <taxon>Micavibrio</taxon>
    </lineage>
</organism>
<keyword evidence="1" id="KW-1133">Transmembrane helix</keyword>
<accession>A0A7T5R3X5</accession>
<sequence>MKLFKRISEPVYRWAHDVSGLAATEFAMVFPIMIVLLLGIVELGNGIQANQKVIASSQIVADLLTRVEEVTDAQLEDAKNAGRLALAPFDQALVGFDIISVRYDADSGVDDDDAPDPVIVWRDTTNMDPVANIPDNVQALALEGDGVMLVYVRFPYEPPFGTNIVGDIVMIENTFSRGRMVPVVTRAE</sequence>
<protein>
    <submittedName>
        <fullName evidence="3">Pilus assembly protein</fullName>
    </submittedName>
</protein>
<name>A0A7T5R3X5_9BACT</name>